<dbReference type="PANTHER" id="PTHR45947:SF3">
    <property type="entry name" value="SULFOQUINOVOSYL TRANSFERASE SQD2"/>
    <property type="match status" value="1"/>
</dbReference>
<evidence type="ECO:0000259" key="2">
    <source>
        <dbReference type="Pfam" id="PF13439"/>
    </source>
</evidence>
<dbReference type="EMBL" id="CAFBNE010000112">
    <property type="protein sequence ID" value="CAB4965599.1"/>
    <property type="molecule type" value="Genomic_DNA"/>
</dbReference>
<dbReference type="Pfam" id="PF00534">
    <property type="entry name" value="Glycos_transf_1"/>
    <property type="match status" value="1"/>
</dbReference>
<evidence type="ECO:0000259" key="1">
    <source>
        <dbReference type="Pfam" id="PF00534"/>
    </source>
</evidence>
<name>A0A6J7LI28_9ZZZZ</name>
<feature type="domain" description="Glycosyltransferase subfamily 4-like N-terminal" evidence="2">
    <location>
        <begin position="13"/>
        <end position="217"/>
    </location>
</feature>
<dbReference type="Pfam" id="PF13439">
    <property type="entry name" value="Glyco_transf_4"/>
    <property type="match status" value="1"/>
</dbReference>
<feature type="domain" description="Glycosyl transferase family 1" evidence="1">
    <location>
        <begin position="251"/>
        <end position="393"/>
    </location>
</feature>
<proteinExistence type="predicted"/>
<dbReference type="SUPFAM" id="SSF53756">
    <property type="entry name" value="UDP-Glycosyltransferase/glycogen phosphorylase"/>
    <property type="match status" value="1"/>
</dbReference>
<dbReference type="GO" id="GO:0016758">
    <property type="term" value="F:hexosyltransferase activity"/>
    <property type="evidence" value="ECO:0007669"/>
    <property type="project" value="TreeGrafter"/>
</dbReference>
<accession>A0A6J7LI28</accession>
<dbReference type="InterPro" id="IPR028098">
    <property type="entry name" value="Glyco_trans_4-like_N"/>
</dbReference>
<dbReference type="Gene3D" id="3.40.50.2000">
    <property type="entry name" value="Glycogen Phosphorylase B"/>
    <property type="match status" value="2"/>
</dbReference>
<organism evidence="3">
    <name type="scientific">freshwater metagenome</name>
    <dbReference type="NCBI Taxonomy" id="449393"/>
    <lineage>
        <taxon>unclassified sequences</taxon>
        <taxon>metagenomes</taxon>
        <taxon>ecological metagenomes</taxon>
    </lineage>
</organism>
<dbReference type="InterPro" id="IPR001296">
    <property type="entry name" value="Glyco_trans_1"/>
</dbReference>
<protein>
    <submittedName>
        <fullName evidence="3">Unannotated protein</fullName>
    </submittedName>
</protein>
<evidence type="ECO:0000313" key="3">
    <source>
        <dbReference type="EMBL" id="CAB4965599.1"/>
    </source>
</evidence>
<dbReference type="AlphaFoldDB" id="A0A6J7LI28"/>
<sequence length="421" mass="46016">MKALLLSHSDGGGGAARAAYRLQQALVASGVDSTMHVDFKDTDDPGVRRNAGALADVARRLRISIEEIPAVVARHPSPRLFSPGLMSAISARRINATGVDIVNAHWTNFGYLSIGQTARINLPFVWSLHDMWAFTGGLNYAPDGPDARWRTGYLKTNRSIHGRGWDVERWVAGRKARLWSRPRDAIASSTWMATLARESALLHEWTTHVIPNAVDVGRYQPGSRTAARARFGVDPRVRLVVVLLPTHLDDPRKGFDLLRVALSRLTTAGTTGVEQIELAVVGHTGPPHDWAQSMPKTHWLGYLDDEGCIDAYNAADVAVVPSRQDNSPQTATEALACGTPVVAFRVSGLPDFVTHQVTGYLADPEDPIDLAHGIIWALADDQRRSALSQAARARAVDLWSPSVVARQYIDVYAEVIDRTRG</sequence>
<reference evidence="3" key="1">
    <citation type="submission" date="2020-05" db="EMBL/GenBank/DDBJ databases">
        <authorList>
            <person name="Chiriac C."/>
            <person name="Salcher M."/>
            <person name="Ghai R."/>
            <person name="Kavagutti S V."/>
        </authorList>
    </citation>
    <scope>NUCLEOTIDE SEQUENCE</scope>
</reference>
<dbReference type="PANTHER" id="PTHR45947">
    <property type="entry name" value="SULFOQUINOVOSYL TRANSFERASE SQD2"/>
    <property type="match status" value="1"/>
</dbReference>
<gene>
    <name evidence="3" type="ORF">UFOPK3772_02681</name>
</gene>
<dbReference type="InterPro" id="IPR050194">
    <property type="entry name" value="Glycosyltransferase_grp1"/>
</dbReference>